<comment type="similarity">
    <text evidence="2">Belongs to the bacterial sugar transferase family.</text>
</comment>
<dbReference type="InterPro" id="IPR017475">
    <property type="entry name" value="EPS_sugar_tfrase"/>
</dbReference>
<evidence type="ECO:0000256" key="8">
    <source>
        <dbReference type="SAM" id="Phobius"/>
    </source>
</evidence>
<dbReference type="EMBL" id="AP014685">
    <property type="protein sequence ID" value="BAR54404.1"/>
    <property type="molecule type" value="Genomic_DNA"/>
</dbReference>
<dbReference type="NCBIfam" id="TIGR03025">
    <property type="entry name" value="EPS_sugtrans"/>
    <property type="match status" value="1"/>
</dbReference>
<feature type="transmembrane region" description="Helical" evidence="8">
    <location>
        <begin position="45"/>
        <end position="71"/>
    </location>
</feature>
<keyword evidence="6 8" id="KW-0472">Membrane</keyword>
<dbReference type="GO" id="GO:0089702">
    <property type="term" value="F:undecaprenyl-phosphate glucose phosphotransferase activity"/>
    <property type="evidence" value="ECO:0007669"/>
    <property type="project" value="TreeGrafter"/>
</dbReference>
<dbReference type="Proteomes" id="UP000063308">
    <property type="component" value="Chromosome"/>
</dbReference>
<evidence type="ECO:0000256" key="7">
    <source>
        <dbReference type="ARBA" id="ARBA00023169"/>
    </source>
</evidence>
<dbReference type="GO" id="GO:0009242">
    <property type="term" value="P:colanic acid biosynthetic process"/>
    <property type="evidence" value="ECO:0007669"/>
    <property type="project" value="TreeGrafter"/>
</dbReference>
<dbReference type="InterPro" id="IPR003362">
    <property type="entry name" value="Bact_transf"/>
</dbReference>
<sequence>MAVIGWLTPMTYASFTNSPTSTTKLQAHSFDDGRLIAGGVGRSRLTALLVVAAGTEFLLVAGAAYFAAVLYHRVVLLQSPDSAKYILESLLISTLELLVSIGLRQYSRILTQPHHVFLWSGASTVLLVFSFFLSAIFVLKTSEDYSRATVIVQAGSVLITVLCTRAIWFSVLQPAIASGLIDARRAILIGDPSHCLQFSVRANATGIRTICSFDFPRARADSLVPARPDAVQAPPDVRQLVADCRPFRVDDVVILISESDCGSALALAAALSDLPVDVHVVLVGSIDLMAVSRITQFGNMVTMRIFQSPLTPFNRAIKRGVDIVVASAGLVMTSILFVIVPLAIKLESRGPVFFRQTRHGYNNEPIRVLKFRSMTVMEDGDNFKPVTRHDPRVTRVGRLLRRTNVDELPQLFNVLIGNMSIVGPRPHATSQNESFGELISSFSRRHNVKPGITGWAQVNGCRGDADTLEKMQRRVEHDLYYIDNWSLLLDIKIMVMTFFTRKAYWNAY</sequence>
<accession>A0A0E4BL08</accession>
<keyword evidence="3" id="KW-0808">Transferase</keyword>
<keyword evidence="4 8" id="KW-0812">Transmembrane</keyword>
<feature type="domain" description="Bacterial sugar transferase" evidence="9">
    <location>
        <begin position="318"/>
        <end position="499"/>
    </location>
</feature>
<feature type="transmembrane region" description="Helical" evidence="8">
    <location>
        <begin position="116"/>
        <end position="139"/>
    </location>
</feature>
<dbReference type="PANTHER" id="PTHR30576">
    <property type="entry name" value="COLANIC BIOSYNTHESIS UDP-GLUCOSE LIPID CARRIER TRANSFERASE"/>
    <property type="match status" value="1"/>
</dbReference>
<dbReference type="NCBIfam" id="TIGR03023">
    <property type="entry name" value="WcaJ_sugtrans"/>
    <property type="match status" value="1"/>
</dbReference>
<keyword evidence="5 8" id="KW-1133">Transmembrane helix</keyword>
<dbReference type="Pfam" id="PF13727">
    <property type="entry name" value="CoA_binding_3"/>
    <property type="match status" value="1"/>
</dbReference>
<protein>
    <submittedName>
        <fullName evidence="10">Putative exopolysaccharide production protein</fullName>
    </submittedName>
</protein>
<feature type="transmembrane region" description="Helical" evidence="8">
    <location>
        <begin position="145"/>
        <end position="168"/>
    </location>
</feature>
<evidence type="ECO:0000256" key="4">
    <source>
        <dbReference type="ARBA" id="ARBA00022692"/>
    </source>
</evidence>
<evidence type="ECO:0000313" key="10">
    <source>
        <dbReference type="EMBL" id="BAR54404.1"/>
    </source>
</evidence>
<evidence type="ECO:0000256" key="1">
    <source>
        <dbReference type="ARBA" id="ARBA00004141"/>
    </source>
</evidence>
<keyword evidence="7" id="KW-0270">Exopolysaccharide synthesis</keyword>
<feature type="transmembrane region" description="Helical" evidence="8">
    <location>
        <begin position="83"/>
        <end position="104"/>
    </location>
</feature>
<evidence type="ECO:0000256" key="6">
    <source>
        <dbReference type="ARBA" id="ARBA00023136"/>
    </source>
</evidence>
<dbReference type="InterPro" id="IPR017473">
    <property type="entry name" value="Undecaprenyl-P_gluc_Ptfrase"/>
</dbReference>
<dbReference type="Pfam" id="PF02397">
    <property type="entry name" value="Bac_transf"/>
    <property type="match status" value="1"/>
</dbReference>
<evidence type="ECO:0000259" key="9">
    <source>
        <dbReference type="Pfam" id="PF02397"/>
    </source>
</evidence>
<evidence type="ECO:0000256" key="5">
    <source>
        <dbReference type="ARBA" id="ARBA00022989"/>
    </source>
</evidence>
<gene>
    <name evidence="10" type="ORF">NK6_1219</name>
</gene>
<dbReference type="GO" id="GO:0000271">
    <property type="term" value="P:polysaccharide biosynthetic process"/>
    <property type="evidence" value="ECO:0007669"/>
    <property type="project" value="UniProtKB-KW"/>
</dbReference>
<reference evidence="10 11" key="1">
    <citation type="submission" date="2014-11" db="EMBL/GenBank/DDBJ databases">
        <title>Symbiosis island explosion on the genome of extra-slow-growing strains of soybean bradyrhizobia with massive insertion sequences.</title>
        <authorList>
            <person name="Iida T."/>
            <person name="Minamisawa K."/>
        </authorList>
    </citation>
    <scope>NUCLEOTIDE SEQUENCE [LARGE SCALE GENOMIC DNA]</scope>
    <source>
        <strain evidence="10 11">NK6</strain>
    </source>
</reference>
<evidence type="ECO:0000256" key="2">
    <source>
        <dbReference type="ARBA" id="ARBA00006464"/>
    </source>
</evidence>
<feature type="transmembrane region" description="Helical" evidence="8">
    <location>
        <begin position="323"/>
        <end position="344"/>
    </location>
</feature>
<name>A0A0E4BL08_9BRAD</name>
<proteinExistence type="inferred from homology"/>
<comment type="subcellular location">
    <subcellularLocation>
        <location evidence="1">Membrane</location>
        <topology evidence="1">Multi-pass membrane protein</topology>
    </subcellularLocation>
</comment>
<organism evidence="10 11">
    <name type="scientific">Bradyrhizobium diazoefficiens</name>
    <dbReference type="NCBI Taxonomy" id="1355477"/>
    <lineage>
        <taxon>Bacteria</taxon>
        <taxon>Pseudomonadati</taxon>
        <taxon>Pseudomonadota</taxon>
        <taxon>Alphaproteobacteria</taxon>
        <taxon>Hyphomicrobiales</taxon>
        <taxon>Nitrobacteraceae</taxon>
        <taxon>Bradyrhizobium</taxon>
    </lineage>
</organism>
<evidence type="ECO:0000313" key="11">
    <source>
        <dbReference type="Proteomes" id="UP000063308"/>
    </source>
</evidence>
<dbReference type="AlphaFoldDB" id="A0A0E4BL08"/>
<dbReference type="GO" id="GO:0016020">
    <property type="term" value="C:membrane"/>
    <property type="evidence" value="ECO:0007669"/>
    <property type="project" value="UniProtKB-SubCell"/>
</dbReference>
<dbReference type="PANTHER" id="PTHR30576:SF21">
    <property type="entry name" value="UDP-GLUCOSE:UNDECAPRENYL-PHOSPHATE GLUCOSE-1-PHOSPHATE TRANSFERASE"/>
    <property type="match status" value="1"/>
</dbReference>
<evidence type="ECO:0000256" key="3">
    <source>
        <dbReference type="ARBA" id="ARBA00022679"/>
    </source>
</evidence>